<sequence length="175" mass="19796">MLELNLLPWREQRRQAAIRRLQALLLGVGLTAVLATWMMDYLGRRERQGQALEQASIRQDIEHFDSQLLQVARYEDMHAQVHRRREVLDALHEQRLLLVDLFQQLEHAVPLGVRLTTVTREGSRLQILGVAQSASLVAQLLRNLSDVFGGTHVHQVKAVNEGEAFDVSVALGAKP</sequence>
<keyword evidence="3" id="KW-1185">Reference proteome</keyword>
<comment type="caution">
    <text evidence="2">The sequence shown here is derived from an EMBL/GenBank/DDBJ whole genome shotgun (WGS) entry which is preliminary data.</text>
</comment>
<protein>
    <submittedName>
        <fullName evidence="2">PilN domain-containing protein</fullName>
    </submittedName>
</protein>
<dbReference type="EMBL" id="JAZDQP010000002">
    <property type="protein sequence ID" value="MEE1865671.1"/>
    <property type="molecule type" value="Genomic_DNA"/>
</dbReference>
<name>A0AB35WRF2_9PSED</name>
<keyword evidence="1" id="KW-0472">Membrane</keyword>
<feature type="transmembrane region" description="Helical" evidence="1">
    <location>
        <begin position="21"/>
        <end position="39"/>
    </location>
</feature>
<dbReference type="PANTHER" id="PTHR40278:SF1">
    <property type="entry name" value="DNA UTILIZATION PROTEIN HOFN"/>
    <property type="match status" value="1"/>
</dbReference>
<dbReference type="InterPro" id="IPR007813">
    <property type="entry name" value="PilN"/>
</dbReference>
<proteinExistence type="predicted"/>
<evidence type="ECO:0000256" key="1">
    <source>
        <dbReference type="SAM" id="Phobius"/>
    </source>
</evidence>
<dbReference type="PANTHER" id="PTHR40278">
    <property type="entry name" value="DNA UTILIZATION PROTEIN HOFN"/>
    <property type="match status" value="1"/>
</dbReference>
<dbReference type="RefSeq" id="WP_330078907.1">
    <property type="nucleotide sequence ID" value="NZ_JAZDCU010000002.1"/>
</dbReference>
<gene>
    <name evidence="2" type="ORF">V0R53_04585</name>
</gene>
<evidence type="ECO:0000313" key="3">
    <source>
        <dbReference type="Proteomes" id="UP001307839"/>
    </source>
</evidence>
<evidence type="ECO:0000313" key="2">
    <source>
        <dbReference type="EMBL" id="MEE1865671.1"/>
    </source>
</evidence>
<keyword evidence="1" id="KW-0812">Transmembrane</keyword>
<organism evidence="2 3">
    <name type="scientific">Pseudomonas auratipiscis</name>
    <dbReference type="NCBI Taxonomy" id="3115853"/>
    <lineage>
        <taxon>Bacteria</taxon>
        <taxon>Pseudomonadati</taxon>
        <taxon>Pseudomonadota</taxon>
        <taxon>Gammaproteobacteria</taxon>
        <taxon>Pseudomonadales</taxon>
        <taxon>Pseudomonadaceae</taxon>
        <taxon>Pseudomonas</taxon>
    </lineage>
</organism>
<keyword evidence="1" id="KW-1133">Transmembrane helix</keyword>
<dbReference type="Pfam" id="PF05137">
    <property type="entry name" value="PilN"/>
    <property type="match status" value="1"/>
</dbReference>
<dbReference type="InterPro" id="IPR052534">
    <property type="entry name" value="Extracell_DNA_Util/SecSys_Comp"/>
</dbReference>
<reference evidence="2 3" key="1">
    <citation type="submission" date="2024-01" db="EMBL/GenBank/DDBJ databases">
        <title>Unpublished Manusciprt.</title>
        <authorList>
            <person name="Duman M."/>
            <person name="Valdes E.G."/>
            <person name="Ajmi N."/>
            <person name="Altun S."/>
            <person name="Saticioglu I.B."/>
        </authorList>
    </citation>
    <scope>NUCLEOTIDE SEQUENCE [LARGE SCALE GENOMIC DNA]</scope>
    <source>
        <strain evidence="2 3">120P</strain>
    </source>
</reference>
<accession>A0AB35WRF2</accession>
<dbReference type="Proteomes" id="UP001307839">
    <property type="component" value="Unassembled WGS sequence"/>
</dbReference>
<dbReference type="AlphaFoldDB" id="A0AB35WRF2"/>